<dbReference type="RefSeq" id="WP_058505596.1">
    <property type="nucleotide sequence ID" value="NZ_CAAAIF010000007.1"/>
</dbReference>
<evidence type="ECO:0000259" key="6">
    <source>
        <dbReference type="PROSITE" id="PS50850"/>
    </source>
</evidence>
<evidence type="ECO:0000313" key="8">
    <source>
        <dbReference type="Proteomes" id="UP000054725"/>
    </source>
</evidence>
<feature type="transmembrane region" description="Helical" evidence="5">
    <location>
        <begin position="49"/>
        <end position="68"/>
    </location>
</feature>
<protein>
    <submittedName>
        <fullName evidence="7">Major facilitator family transporter</fullName>
    </submittedName>
</protein>
<dbReference type="Pfam" id="PF07690">
    <property type="entry name" value="MFS_1"/>
    <property type="match status" value="1"/>
</dbReference>
<dbReference type="InterPro" id="IPR020846">
    <property type="entry name" value="MFS_dom"/>
</dbReference>
<comment type="subcellular location">
    <subcellularLocation>
        <location evidence="1">Endomembrane system</location>
        <topology evidence="1">Multi-pass membrane protein</topology>
    </subcellularLocation>
</comment>
<keyword evidence="3 5" id="KW-1133">Transmembrane helix</keyword>
<evidence type="ECO:0000256" key="1">
    <source>
        <dbReference type="ARBA" id="ARBA00004127"/>
    </source>
</evidence>
<feature type="transmembrane region" description="Helical" evidence="5">
    <location>
        <begin position="171"/>
        <end position="189"/>
    </location>
</feature>
<dbReference type="SUPFAM" id="SSF103473">
    <property type="entry name" value="MFS general substrate transporter"/>
    <property type="match status" value="1"/>
</dbReference>
<feature type="transmembrane region" description="Helical" evidence="5">
    <location>
        <begin position="80"/>
        <end position="98"/>
    </location>
</feature>
<dbReference type="Gene3D" id="1.20.1250.20">
    <property type="entry name" value="MFS general substrate transporter like domains"/>
    <property type="match status" value="2"/>
</dbReference>
<proteinExistence type="predicted"/>
<feature type="domain" description="Major facilitator superfamily (MFS) profile" evidence="6">
    <location>
        <begin position="14"/>
        <end position="406"/>
    </location>
</feature>
<dbReference type="GO" id="GO:0016020">
    <property type="term" value="C:membrane"/>
    <property type="evidence" value="ECO:0007669"/>
    <property type="project" value="UniProtKB-ARBA"/>
</dbReference>
<evidence type="ECO:0000256" key="2">
    <source>
        <dbReference type="ARBA" id="ARBA00022692"/>
    </source>
</evidence>
<feature type="transmembrane region" description="Helical" evidence="5">
    <location>
        <begin position="220"/>
        <end position="241"/>
    </location>
</feature>
<feature type="transmembrane region" description="Helical" evidence="5">
    <location>
        <begin position="261"/>
        <end position="281"/>
    </location>
</feature>
<feature type="transmembrane region" description="Helical" evidence="5">
    <location>
        <begin position="104"/>
        <end position="127"/>
    </location>
</feature>
<dbReference type="GO" id="GO:0012505">
    <property type="term" value="C:endomembrane system"/>
    <property type="evidence" value="ECO:0007669"/>
    <property type="project" value="UniProtKB-SubCell"/>
</dbReference>
<keyword evidence="2 5" id="KW-0812">Transmembrane</keyword>
<dbReference type="PANTHER" id="PTHR43826">
    <property type="entry name" value="GLUCOSE-6-PHOSPHATE EXCHANGER SLC37A4"/>
    <property type="match status" value="1"/>
</dbReference>
<dbReference type="EMBL" id="LNYO01000024">
    <property type="protein sequence ID" value="KTD32963.1"/>
    <property type="molecule type" value="Genomic_DNA"/>
</dbReference>
<dbReference type="InterPro" id="IPR036259">
    <property type="entry name" value="MFS_trans_sf"/>
</dbReference>
<evidence type="ECO:0000256" key="5">
    <source>
        <dbReference type="SAM" id="Phobius"/>
    </source>
</evidence>
<dbReference type="PANTHER" id="PTHR43826:SF3">
    <property type="entry name" value="GLUCOSE-6-PHOSPHATE EXCHANGER SLC37A4"/>
    <property type="match status" value="1"/>
</dbReference>
<name>A0A0W0WL27_9GAMM</name>
<feature type="transmembrane region" description="Helical" evidence="5">
    <location>
        <begin position="386"/>
        <end position="405"/>
    </location>
</feature>
<keyword evidence="8" id="KW-1185">Reference proteome</keyword>
<feature type="transmembrane region" description="Helical" evidence="5">
    <location>
        <begin position="346"/>
        <end position="366"/>
    </location>
</feature>
<evidence type="ECO:0000313" key="7">
    <source>
        <dbReference type="EMBL" id="KTD32963.1"/>
    </source>
</evidence>
<dbReference type="PROSITE" id="PS50850">
    <property type="entry name" value="MFS"/>
    <property type="match status" value="1"/>
</dbReference>
<evidence type="ECO:0000256" key="3">
    <source>
        <dbReference type="ARBA" id="ARBA00022989"/>
    </source>
</evidence>
<dbReference type="STRING" id="45070.Lnau_2611"/>
<dbReference type="AlphaFoldDB" id="A0A0W0WL27"/>
<accession>A0A0W0WL27</accession>
<dbReference type="Proteomes" id="UP000054725">
    <property type="component" value="Unassembled WGS sequence"/>
</dbReference>
<feature type="transmembrane region" description="Helical" evidence="5">
    <location>
        <begin position="12"/>
        <end position="37"/>
    </location>
</feature>
<dbReference type="InterPro" id="IPR051337">
    <property type="entry name" value="OPA_Antiporter"/>
</dbReference>
<comment type="caution">
    <text evidence="7">The sequence shown here is derived from an EMBL/GenBank/DDBJ whole genome shotgun (WGS) entry which is preliminary data.</text>
</comment>
<dbReference type="InterPro" id="IPR011701">
    <property type="entry name" value="MFS"/>
</dbReference>
<keyword evidence="4 5" id="KW-0472">Membrane</keyword>
<feature type="transmembrane region" description="Helical" evidence="5">
    <location>
        <begin position="312"/>
        <end position="334"/>
    </location>
</feature>
<gene>
    <name evidence="7" type="ORF">Lnau_2611</name>
</gene>
<sequence>MSGRQKITLKQSILVWGTGDIYFIFAVMISVLFSVLSPDIQNQLRLSNTQLGLLGTAFFLCYGVAQLFTGRLFDLIGPKITLAGSAFISALGLILMAASQGFGMAITAKIITGFGLSTSYIGAIYLANTWFPEERFALISGITQMSSNILTAMLVIILALTGMFMSFRPMMVYLAILMVVIAVLIIIFVHQAPKDTSSEELSKSLHFFESFCQLIKIKQFCLGTVYFSVGFGVLLTLSDLWNIPTQIAYHHSVNTSAMMNSMFPLGGGIGALVAGWMADYLKKPSKAAQFFITGMVLFCGFVFYGPDFTIKTSFFLLFILGFFLGGTVLGFSIVGQYLPETLKGMAFGFMAMVAYLISSFLQYFVGLLLSEYHTSSSINTIHDFKIALTPLFITLMIGWFVSLWLKDNINQEDN</sequence>
<evidence type="ECO:0000256" key="4">
    <source>
        <dbReference type="ARBA" id="ARBA00023136"/>
    </source>
</evidence>
<organism evidence="7 8">
    <name type="scientific">Legionella nautarum</name>
    <dbReference type="NCBI Taxonomy" id="45070"/>
    <lineage>
        <taxon>Bacteria</taxon>
        <taxon>Pseudomonadati</taxon>
        <taxon>Pseudomonadota</taxon>
        <taxon>Gammaproteobacteria</taxon>
        <taxon>Legionellales</taxon>
        <taxon>Legionellaceae</taxon>
        <taxon>Legionella</taxon>
    </lineage>
</organism>
<dbReference type="GO" id="GO:0061513">
    <property type="term" value="F:glucose 6-phosphate:phosphate antiporter activity"/>
    <property type="evidence" value="ECO:0007669"/>
    <property type="project" value="TreeGrafter"/>
</dbReference>
<reference evidence="7 8" key="1">
    <citation type="submission" date="2015-11" db="EMBL/GenBank/DDBJ databases">
        <title>Genomic analysis of 38 Legionella species identifies large and diverse effector repertoires.</title>
        <authorList>
            <person name="Burstein D."/>
            <person name="Amaro F."/>
            <person name="Zusman T."/>
            <person name="Lifshitz Z."/>
            <person name="Cohen O."/>
            <person name="Gilbert J.A."/>
            <person name="Pupko T."/>
            <person name="Shuman H.A."/>
            <person name="Segal G."/>
        </authorList>
    </citation>
    <scope>NUCLEOTIDE SEQUENCE [LARGE SCALE GENOMIC DNA]</scope>
    <source>
        <strain evidence="7 8">ATCC 49506</strain>
    </source>
</reference>
<dbReference type="PATRIC" id="fig|45070.6.peg.2756"/>
<feature type="transmembrane region" description="Helical" evidence="5">
    <location>
        <begin position="148"/>
        <end position="165"/>
    </location>
</feature>
<feature type="transmembrane region" description="Helical" evidence="5">
    <location>
        <begin position="288"/>
        <end position="306"/>
    </location>
</feature>
<dbReference type="GO" id="GO:0035435">
    <property type="term" value="P:phosphate ion transmembrane transport"/>
    <property type="evidence" value="ECO:0007669"/>
    <property type="project" value="TreeGrafter"/>
</dbReference>